<evidence type="ECO:0000313" key="3">
    <source>
        <dbReference type="Proteomes" id="UP000007015"/>
    </source>
</evidence>
<dbReference type="AlphaFoldDB" id="A2ZBB8"/>
<organism evidence="2 3">
    <name type="scientific">Oryza sativa subsp. indica</name>
    <name type="common">Rice</name>
    <dbReference type="NCBI Taxonomy" id="39946"/>
    <lineage>
        <taxon>Eukaryota</taxon>
        <taxon>Viridiplantae</taxon>
        <taxon>Streptophyta</taxon>
        <taxon>Embryophyta</taxon>
        <taxon>Tracheophyta</taxon>
        <taxon>Spermatophyta</taxon>
        <taxon>Magnoliopsida</taxon>
        <taxon>Liliopsida</taxon>
        <taxon>Poales</taxon>
        <taxon>Poaceae</taxon>
        <taxon>BOP clade</taxon>
        <taxon>Oryzoideae</taxon>
        <taxon>Oryzeae</taxon>
        <taxon>Oryzinae</taxon>
        <taxon>Oryza</taxon>
        <taxon>Oryza sativa</taxon>
    </lineage>
</organism>
<dbReference type="GO" id="GO:0016787">
    <property type="term" value="F:hydrolase activity"/>
    <property type="evidence" value="ECO:0007669"/>
    <property type="project" value="TreeGrafter"/>
</dbReference>
<sequence length="115" mass="12248">MKASLVVLAAAVAAAAALLVSLDPRSDDVPVLEIRERDVELITVDAGGAVGPESVAFDGDGEGPYTGVSDGRVLEWLPLERRWVEHSSAVIEPQLSTTVVVCTRWDHGMVMGHRT</sequence>
<dbReference type="EMBL" id="CM000136">
    <property type="protein sequence ID" value="EAY79902.1"/>
    <property type="molecule type" value="Genomic_DNA"/>
</dbReference>
<accession>A2ZBB8</accession>
<evidence type="ECO:0000256" key="1">
    <source>
        <dbReference type="SAM" id="SignalP"/>
    </source>
</evidence>
<dbReference type="HOGENOM" id="CLU_2376142_0_0_1"/>
<protein>
    <submittedName>
        <fullName evidence="2">Uncharacterized protein</fullName>
    </submittedName>
</protein>
<keyword evidence="1" id="KW-0732">Signal</keyword>
<dbReference type="SUPFAM" id="SSF63829">
    <property type="entry name" value="Calcium-dependent phosphotriesterase"/>
    <property type="match status" value="1"/>
</dbReference>
<proteinExistence type="predicted"/>
<dbReference type="Gramene" id="BGIOSGA034773-TA">
    <property type="protein sequence ID" value="BGIOSGA034773-PA"/>
    <property type="gene ID" value="BGIOSGA034773"/>
</dbReference>
<dbReference type="GO" id="GO:0012505">
    <property type="term" value="C:endomembrane system"/>
    <property type="evidence" value="ECO:0007669"/>
    <property type="project" value="TreeGrafter"/>
</dbReference>
<evidence type="ECO:0000313" key="2">
    <source>
        <dbReference type="EMBL" id="EAY79902.1"/>
    </source>
</evidence>
<dbReference type="STRING" id="39946.A2ZBB8"/>
<gene>
    <name evidence="2" type="ORF">OsI_35065</name>
</gene>
<feature type="chain" id="PRO_5002651278" evidence="1">
    <location>
        <begin position="18"/>
        <end position="115"/>
    </location>
</feature>
<dbReference type="Proteomes" id="UP000007015">
    <property type="component" value="Chromosome 11"/>
</dbReference>
<dbReference type="Gene3D" id="2.120.10.30">
    <property type="entry name" value="TolB, C-terminal domain"/>
    <property type="match status" value="1"/>
</dbReference>
<dbReference type="Pfam" id="PF20067">
    <property type="entry name" value="SSL_N"/>
    <property type="match status" value="1"/>
</dbReference>
<dbReference type="PANTHER" id="PTHR10426">
    <property type="entry name" value="STRICTOSIDINE SYNTHASE-RELATED"/>
    <property type="match status" value="1"/>
</dbReference>
<feature type="signal peptide" evidence="1">
    <location>
        <begin position="1"/>
        <end position="17"/>
    </location>
</feature>
<reference evidence="2 3" key="1">
    <citation type="journal article" date="2005" name="PLoS Biol.">
        <title>The genomes of Oryza sativa: a history of duplications.</title>
        <authorList>
            <person name="Yu J."/>
            <person name="Wang J."/>
            <person name="Lin W."/>
            <person name="Li S."/>
            <person name="Li H."/>
            <person name="Zhou J."/>
            <person name="Ni P."/>
            <person name="Dong W."/>
            <person name="Hu S."/>
            <person name="Zeng C."/>
            <person name="Zhang J."/>
            <person name="Zhang Y."/>
            <person name="Li R."/>
            <person name="Xu Z."/>
            <person name="Li S."/>
            <person name="Li X."/>
            <person name="Zheng H."/>
            <person name="Cong L."/>
            <person name="Lin L."/>
            <person name="Yin J."/>
            <person name="Geng J."/>
            <person name="Li G."/>
            <person name="Shi J."/>
            <person name="Liu J."/>
            <person name="Lv H."/>
            <person name="Li J."/>
            <person name="Wang J."/>
            <person name="Deng Y."/>
            <person name="Ran L."/>
            <person name="Shi X."/>
            <person name="Wang X."/>
            <person name="Wu Q."/>
            <person name="Li C."/>
            <person name="Ren X."/>
            <person name="Wang J."/>
            <person name="Wang X."/>
            <person name="Li D."/>
            <person name="Liu D."/>
            <person name="Zhang X."/>
            <person name="Ji Z."/>
            <person name="Zhao W."/>
            <person name="Sun Y."/>
            <person name="Zhang Z."/>
            <person name="Bao J."/>
            <person name="Han Y."/>
            <person name="Dong L."/>
            <person name="Ji J."/>
            <person name="Chen P."/>
            <person name="Wu S."/>
            <person name="Liu J."/>
            <person name="Xiao Y."/>
            <person name="Bu D."/>
            <person name="Tan J."/>
            <person name="Yang L."/>
            <person name="Ye C."/>
            <person name="Zhang J."/>
            <person name="Xu J."/>
            <person name="Zhou Y."/>
            <person name="Yu Y."/>
            <person name="Zhang B."/>
            <person name="Zhuang S."/>
            <person name="Wei H."/>
            <person name="Liu B."/>
            <person name="Lei M."/>
            <person name="Yu H."/>
            <person name="Li Y."/>
            <person name="Xu H."/>
            <person name="Wei S."/>
            <person name="He X."/>
            <person name="Fang L."/>
            <person name="Zhang Z."/>
            <person name="Zhang Y."/>
            <person name="Huang X."/>
            <person name="Su Z."/>
            <person name="Tong W."/>
            <person name="Li J."/>
            <person name="Tong Z."/>
            <person name="Li S."/>
            <person name="Ye J."/>
            <person name="Wang L."/>
            <person name="Fang L."/>
            <person name="Lei T."/>
            <person name="Chen C."/>
            <person name="Chen H."/>
            <person name="Xu Z."/>
            <person name="Li H."/>
            <person name="Huang H."/>
            <person name="Zhang F."/>
            <person name="Xu H."/>
            <person name="Li N."/>
            <person name="Zhao C."/>
            <person name="Li S."/>
            <person name="Dong L."/>
            <person name="Huang Y."/>
            <person name="Li L."/>
            <person name="Xi Y."/>
            <person name="Qi Q."/>
            <person name="Li W."/>
            <person name="Zhang B."/>
            <person name="Hu W."/>
            <person name="Zhang Y."/>
            <person name="Tian X."/>
            <person name="Jiao Y."/>
            <person name="Liang X."/>
            <person name="Jin J."/>
            <person name="Gao L."/>
            <person name="Zheng W."/>
            <person name="Hao B."/>
            <person name="Liu S."/>
            <person name="Wang W."/>
            <person name="Yuan L."/>
            <person name="Cao M."/>
            <person name="McDermott J."/>
            <person name="Samudrala R."/>
            <person name="Wang J."/>
            <person name="Wong G.K."/>
            <person name="Yang H."/>
        </authorList>
    </citation>
    <scope>NUCLEOTIDE SEQUENCE [LARGE SCALE GENOMIC DNA]</scope>
    <source>
        <strain evidence="3">cv. 93-11</strain>
    </source>
</reference>
<dbReference type="InterPro" id="IPR011042">
    <property type="entry name" value="6-blade_b-propeller_TolB-like"/>
</dbReference>
<keyword evidence="3" id="KW-1185">Reference proteome</keyword>
<name>A2ZBB8_ORYSI</name>
<dbReference type="PANTHER" id="PTHR10426:SF79">
    <property type="entry name" value="PROTEIN STRICTOSIDINE SYNTHASE-LIKE 2"/>
    <property type="match status" value="1"/>
</dbReference>
<dbReference type="OMA" id="MVMGHRT"/>